<accession>A0A1H9J5U6</accession>
<dbReference type="NCBIfam" id="NF002959">
    <property type="entry name" value="PRK03624.1"/>
    <property type="match status" value="1"/>
</dbReference>
<evidence type="ECO:0000256" key="8">
    <source>
        <dbReference type="ARBA" id="ARBA00051875"/>
    </source>
</evidence>
<dbReference type="EC" id="3.6.1.66" evidence="10"/>
<dbReference type="PANTHER" id="PTHR11067:SF9">
    <property type="entry name" value="INOSINE TRIPHOSPHATE PYROPHOSPHATASE"/>
    <property type="match status" value="1"/>
</dbReference>
<dbReference type="GO" id="GO:0009146">
    <property type="term" value="P:purine nucleoside triphosphate catabolic process"/>
    <property type="evidence" value="ECO:0007669"/>
    <property type="project" value="UniProtKB-UniRule"/>
</dbReference>
<dbReference type="PANTHER" id="PTHR11067">
    <property type="entry name" value="INOSINE TRIPHOSPHATE PYROPHOSPHATASE/HAM1 PROTEIN"/>
    <property type="match status" value="1"/>
</dbReference>
<dbReference type="HAMAP" id="MF_01405">
    <property type="entry name" value="Non_canon_purine_NTPase"/>
    <property type="match status" value="1"/>
</dbReference>
<dbReference type="EMBL" id="FOFS01000011">
    <property type="protein sequence ID" value="SEQ82254.1"/>
    <property type="molecule type" value="Genomic_DNA"/>
</dbReference>
<feature type="binding site" evidence="10">
    <location>
        <begin position="333"/>
        <end position="334"/>
    </location>
    <ligand>
        <name>substrate</name>
    </ligand>
</feature>
<evidence type="ECO:0000256" key="4">
    <source>
        <dbReference type="ARBA" id="ARBA00022741"/>
    </source>
</evidence>
<comment type="similarity">
    <text evidence="1 10 11">Belongs to the HAM1 NTPase family.</text>
</comment>
<comment type="subunit">
    <text evidence="2 10">Homodimer.</text>
</comment>
<gene>
    <name evidence="13" type="ORF">SAMN04488038_11131</name>
</gene>
<dbReference type="GO" id="GO:0009117">
    <property type="term" value="P:nucleotide metabolic process"/>
    <property type="evidence" value="ECO:0007669"/>
    <property type="project" value="UniProtKB-KW"/>
</dbReference>
<dbReference type="Gene3D" id="3.40.630.30">
    <property type="match status" value="1"/>
</dbReference>
<dbReference type="InterPro" id="IPR020922">
    <property type="entry name" value="dITP/XTP_pyrophosphatase"/>
</dbReference>
<feature type="binding site" evidence="10">
    <location>
        <position position="328"/>
    </location>
    <ligand>
        <name>substrate</name>
    </ligand>
</feature>
<dbReference type="Pfam" id="PF00583">
    <property type="entry name" value="Acetyltransf_1"/>
    <property type="match status" value="1"/>
</dbReference>
<dbReference type="GO" id="GO:0035870">
    <property type="term" value="F:dITP diphosphatase activity"/>
    <property type="evidence" value="ECO:0007669"/>
    <property type="project" value="UniProtKB-UniRule"/>
</dbReference>
<evidence type="ECO:0000256" key="7">
    <source>
        <dbReference type="ARBA" id="ARBA00023080"/>
    </source>
</evidence>
<feature type="binding site" evidence="10">
    <location>
        <begin position="159"/>
        <end position="164"/>
    </location>
    <ligand>
        <name>substrate</name>
    </ligand>
</feature>
<keyword evidence="6 10" id="KW-0460">Magnesium</keyword>
<organism evidence="13 14">
    <name type="scientific">Solimonas aquatica</name>
    <dbReference type="NCBI Taxonomy" id="489703"/>
    <lineage>
        <taxon>Bacteria</taxon>
        <taxon>Pseudomonadati</taxon>
        <taxon>Pseudomonadota</taxon>
        <taxon>Gammaproteobacteria</taxon>
        <taxon>Nevskiales</taxon>
        <taxon>Nevskiaceae</taxon>
        <taxon>Solimonas</taxon>
    </lineage>
</organism>
<feature type="binding site" evidence="10">
    <location>
        <position position="191"/>
    </location>
    <ligand>
        <name>Mg(2+)</name>
        <dbReference type="ChEBI" id="CHEBI:18420"/>
    </ligand>
</feature>
<comment type="catalytic activity">
    <reaction evidence="9 10">
        <text>XTP + H2O = XMP + diphosphate + H(+)</text>
        <dbReference type="Rhea" id="RHEA:28610"/>
        <dbReference type="ChEBI" id="CHEBI:15377"/>
        <dbReference type="ChEBI" id="CHEBI:15378"/>
        <dbReference type="ChEBI" id="CHEBI:33019"/>
        <dbReference type="ChEBI" id="CHEBI:57464"/>
        <dbReference type="ChEBI" id="CHEBI:61314"/>
        <dbReference type="EC" id="3.6.1.66"/>
    </reaction>
</comment>
<reference evidence="13 14" key="1">
    <citation type="submission" date="2016-10" db="EMBL/GenBank/DDBJ databases">
        <authorList>
            <person name="de Groot N.N."/>
        </authorList>
    </citation>
    <scope>NUCLEOTIDE SEQUENCE [LARGE SCALE GENOMIC DNA]</scope>
    <source>
        <strain evidence="13 14">DSM 25927</strain>
    </source>
</reference>
<dbReference type="CDD" id="cd00515">
    <property type="entry name" value="HAM1"/>
    <property type="match status" value="1"/>
</dbReference>
<dbReference type="STRING" id="489703.SAMN04488038_11131"/>
<evidence type="ECO:0000313" key="14">
    <source>
        <dbReference type="Proteomes" id="UP000199233"/>
    </source>
</evidence>
<dbReference type="CDD" id="cd04301">
    <property type="entry name" value="NAT_SF"/>
    <property type="match status" value="1"/>
</dbReference>
<dbReference type="SUPFAM" id="SSF52972">
    <property type="entry name" value="ITPase-like"/>
    <property type="match status" value="1"/>
</dbReference>
<feature type="domain" description="N-acetyltransferase" evidence="12">
    <location>
        <begin position="5"/>
        <end position="156"/>
    </location>
</feature>
<protein>
    <recommendedName>
        <fullName evidence="10">dITP/XTP pyrophosphatase</fullName>
        <ecNumber evidence="10">3.6.1.66</ecNumber>
    </recommendedName>
    <alternativeName>
        <fullName evidence="10">Non-canonical purine NTP pyrophosphatase</fullName>
    </alternativeName>
    <alternativeName>
        <fullName evidence="10">Non-standard purine NTP pyrophosphatase</fullName>
    </alternativeName>
    <alternativeName>
        <fullName evidence="10">Nucleoside-triphosphate diphosphatase</fullName>
    </alternativeName>
    <alternativeName>
        <fullName evidence="10">Nucleoside-triphosphate pyrophosphatase</fullName>
        <shortName evidence="10">NTPase</shortName>
    </alternativeName>
</protein>
<dbReference type="GO" id="GO:0036220">
    <property type="term" value="F:ITP diphosphatase activity"/>
    <property type="evidence" value="ECO:0007669"/>
    <property type="project" value="UniProtKB-UniRule"/>
</dbReference>
<dbReference type="InterPro" id="IPR002637">
    <property type="entry name" value="RdgB/HAM1"/>
</dbReference>
<keyword evidence="5 10" id="KW-0378">Hydrolase</keyword>
<evidence type="ECO:0000256" key="1">
    <source>
        <dbReference type="ARBA" id="ARBA00008023"/>
    </source>
</evidence>
<dbReference type="GO" id="GO:0000166">
    <property type="term" value="F:nucleotide binding"/>
    <property type="evidence" value="ECO:0007669"/>
    <property type="project" value="UniProtKB-KW"/>
</dbReference>
<comment type="catalytic activity">
    <reaction evidence="8 10">
        <text>dITP + H2O = dIMP + diphosphate + H(+)</text>
        <dbReference type="Rhea" id="RHEA:28342"/>
        <dbReference type="ChEBI" id="CHEBI:15377"/>
        <dbReference type="ChEBI" id="CHEBI:15378"/>
        <dbReference type="ChEBI" id="CHEBI:33019"/>
        <dbReference type="ChEBI" id="CHEBI:61194"/>
        <dbReference type="ChEBI" id="CHEBI:61382"/>
        <dbReference type="EC" id="3.6.1.66"/>
    </reaction>
</comment>
<dbReference type="FunFam" id="3.90.950.10:FF:000001">
    <property type="entry name" value="dITP/XTP pyrophosphatase"/>
    <property type="match status" value="1"/>
</dbReference>
<dbReference type="InterPro" id="IPR029001">
    <property type="entry name" value="ITPase-like_fam"/>
</dbReference>
<keyword evidence="14" id="KW-1185">Reference proteome</keyword>
<dbReference type="Gene3D" id="3.90.950.10">
    <property type="match status" value="1"/>
</dbReference>
<feature type="active site" description="Proton acceptor" evidence="10">
    <location>
        <position position="220"/>
    </location>
</feature>
<evidence type="ECO:0000313" key="13">
    <source>
        <dbReference type="EMBL" id="SEQ82254.1"/>
    </source>
</evidence>
<dbReference type="InterPro" id="IPR016181">
    <property type="entry name" value="Acyl_CoA_acyltransferase"/>
</dbReference>
<dbReference type="GO" id="GO:0036222">
    <property type="term" value="F:XTP diphosphatase activity"/>
    <property type="evidence" value="ECO:0007669"/>
    <property type="project" value="UniProtKB-UniRule"/>
</dbReference>
<sequence length="347" mass="37410">MPEAVQIRRFVPDDAGAVIALWQACGLTRPWNDPQRDIARKLAQQAEGFLVAVQDARIVGSVMAGYDGHRGWVNYLAADPALRHQGLGRQLMAAAEAYVASLGAPKMNLQLREDNTGAALFYERLGYRRDAVLSYGKRLVLDGAAPPPAPLAQTLVLASRNQKKLAELQALLAPRGYALRLVSEFSDEDVEETGESFIENALLKARHAARVSGLPALADDSGLEVAALGGAPGVRSARYAAERASDAANNEKLLHALAGLPEAQRSARFVSVLVLLRHAQDPVPLIAQGFWPGRILEAAQGANGFGYDPLFYVPELARSAAELPAELKNRVSHRARAMHSLLRQLPA</sequence>
<keyword evidence="3 10" id="KW-0479">Metal-binding</keyword>
<dbReference type="Pfam" id="PF01725">
    <property type="entry name" value="Ham1p_like"/>
    <property type="match status" value="1"/>
</dbReference>
<dbReference type="GO" id="GO:0046872">
    <property type="term" value="F:metal ion binding"/>
    <property type="evidence" value="ECO:0007669"/>
    <property type="project" value="UniProtKB-KW"/>
</dbReference>
<evidence type="ECO:0000256" key="6">
    <source>
        <dbReference type="ARBA" id="ARBA00022842"/>
    </source>
</evidence>
<comment type="function">
    <text evidence="10">Pyrophosphatase that catalyzes the hydrolysis of nucleoside triphosphates to their monophosphate derivatives, with a high preference for the non-canonical purine nucleotides XTP (xanthosine triphosphate), dITP (deoxyinosine triphosphate) and ITP. Seems to function as a house-cleaning enzyme that removes non-canonical purine nucleotides from the nucleotide pool, thus preventing their incorporation into DNA/RNA and avoiding chromosomal lesions.</text>
</comment>
<dbReference type="NCBIfam" id="TIGR00042">
    <property type="entry name" value="RdgB/HAM1 family non-canonical purine NTP pyrophosphatase"/>
    <property type="match status" value="1"/>
</dbReference>
<proteinExistence type="inferred from homology"/>
<evidence type="ECO:0000256" key="2">
    <source>
        <dbReference type="ARBA" id="ARBA00011738"/>
    </source>
</evidence>
<dbReference type="PROSITE" id="PS51186">
    <property type="entry name" value="GNAT"/>
    <property type="match status" value="1"/>
</dbReference>
<feature type="binding site" evidence="10">
    <location>
        <position position="221"/>
    </location>
    <ligand>
        <name>substrate</name>
    </ligand>
</feature>
<evidence type="ECO:0000256" key="9">
    <source>
        <dbReference type="ARBA" id="ARBA00052017"/>
    </source>
</evidence>
<dbReference type="SUPFAM" id="SSF55729">
    <property type="entry name" value="Acyl-CoA N-acyltransferases (Nat)"/>
    <property type="match status" value="1"/>
</dbReference>
<dbReference type="GO" id="GO:0017111">
    <property type="term" value="F:ribonucleoside triphosphate phosphatase activity"/>
    <property type="evidence" value="ECO:0007669"/>
    <property type="project" value="InterPro"/>
</dbReference>
<feature type="binding site" evidence="10">
    <location>
        <position position="220"/>
    </location>
    <ligand>
        <name>Mg(2+)</name>
        <dbReference type="ChEBI" id="CHEBI:18420"/>
    </ligand>
</feature>
<dbReference type="GO" id="GO:0005829">
    <property type="term" value="C:cytosol"/>
    <property type="evidence" value="ECO:0007669"/>
    <property type="project" value="TreeGrafter"/>
</dbReference>
<evidence type="ECO:0000256" key="3">
    <source>
        <dbReference type="ARBA" id="ARBA00022723"/>
    </source>
</evidence>
<keyword evidence="4 10" id="KW-0547">Nucleotide-binding</keyword>
<evidence type="ECO:0000256" key="11">
    <source>
        <dbReference type="RuleBase" id="RU003781"/>
    </source>
</evidence>
<dbReference type="InterPro" id="IPR000182">
    <property type="entry name" value="GNAT_dom"/>
</dbReference>
<feature type="binding site" evidence="10">
    <location>
        <begin position="305"/>
        <end position="308"/>
    </location>
    <ligand>
        <name>substrate</name>
    </ligand>
</feature>
<comment type="cofactor">
    <cofactor evidence="10">
        <name>Mg(2+)</name>
        <dbReference type="ChEBI" id="CHEBI:18420"/>
    </cofactor>
    <text evidence="10">Binds 1 Mg(2+) ion per subunit.</text>
</comment>
<evidence type="ECO:0000256" key="10">
    <source>
        <dbReference type="HAMAP-Rule" id="MF_01405"/>
    </source>
</evidence>
<evidence type="ECO:0000259" key="12">
    <source>
        <dbReference type="PROSITE" id="PS51186"/>
    </source>
</evidence>
<dbReference type="GO" id="GO:0016747">
    <property type="term" value="F:acyltransferase activity, transferring groups other than amino-acyl groups"/>
    <property type="evidence" value="ECO:0007669"/>
    <property type="project" value="InterPro"/>
</dbReference>
<evidence type="ECO:0000256" key="5">
    <source>
        <dbReference type="ARBA" id="ARBA00022801"/>
    </source>
</evidence>
<dbReference type="Proteomes" id="UP000199233">
    <property type="component" value="Unassembled WGS sequence"/>
</dbReference>
<name>A0A1H9J5U6_9GAMM</name>
<comment type="catalytic activity">
    <reaction evidence="10">
        <text>ITP + H2O = IMP + diphosphate + H(+)</text>
        <dbReference type="Rhea" id="RHEA:29399"/>
        <dbReference type="ChEBI" id="CHEBI:15377"/>
        <dbReference type="ChEBI" id="CHEBI:15378"/>
        <dbReference type="ChEBI" id="CHEBI:33019"/>
        <dbReference type="ChEBI" id="CHEBI:58053"/>
        <dbReference type="ChEBI" id="CHEBI:61402"/>
        <dbReference type="EC" id="3.6.1.66"/>
    </reaction>
</comment>
<keyword evidence="7 10" id="KW-0546">Nucleotide metabolism</keyword>
<dbReference type="AlphaFoldDB" id="A0A1H9J5U6"/>